<gene>
    <name evidence="4" type="ORF">nbrc107697_27140</name>
</gene>
<dbReference type="RefSeq" id="WP_228460885.1">
    <property type="nucleotide sequence ID" value="NZ_BJOU01000008.1"/>
</dbReference>
<evidence type="ECO:0000256" key="1">
    <source>
        <dbReference type="ARBA" id="ARBA00022801"/>
    </source>
</evidence>
<dbReference type="InterPro" id="IPR029058">
    <property type="entry name" value="AB_hydrolase_fold"/>
</dbReference>
<dbReference type="InterPro" id="IPR013736">
    <property type="entry name" value="Xaa-Pro_dipept_C"/>
</dbReference>
<evidence type="ECO:0000313" key="4">
    <source>
        <dbReference type="EMBL" id="GED98675.1"/>
    </source>
</evidence>
<dbReference type="EMBL" id="BJOU01000008">
    <property type="protein sequence ID" value="GED98675.1"/>
    <property type="molecule type" value="Genomic_DNA"/>
</dbReference>
<dbReference type="GO" id="GO:0008239">
    <property type="term" value="F:dipeptidyl-peptidase activity"/>
    <property type="evidence" value="ECO:0007669"/>
    <property type="project" value="InterPro"/>
</dbReference>
<evidence type="ECO:0000259" key="3">
    <source>
        <dbReference type="SMART" id="SM00939"/>
    </source>
</evidence>
<protein>
    <submittedName>
        <fullName evidence="4">Putative peptidase</fullName>
    </submittedName>
</protein>
<name>A0A7I9UZX8_9ACTN</name>
<reference evidence="5" key="1">
    <citation type="submission" date="2019-06" db="EMBL/GenBank/DDBJ databases">
        <title>Gordonia isolated from sludge of a wastewater treatment plant.</title>
        <authorList>
            <person name="Tamura T."/>
            <person name="Aoyama K."/>
            <person name="Kang Y."/>
            <person name="Saito S."/>
            <person name="Akiyama N."/>
            <person name="Yazawa K."/>
            <person name="Gonoi T."/>
            <person name="Mikami Y."/>
        </authorList>
    </citation>
    <scope>NUCLEOTIDE SEQUENCE [LARGE SCALE GENOMIC DNA]</scope>
    <source>
        <strain evidence="5">NBRC 107697</strain>
    </source>
</reference>
<dbReference type="Gene3D" id="2.60.120.260">
    <property type="entry name" value="Galactose-binding domain-like"/>
    <property type="match status" value="1"/>
</dbReference>
<accession>A0A7I9UZX8</accession>
<dbReference type="Pfam" id="PF08530">
    <property type="entry name" value="PepX_C"/>
    <property type="match status" value="1"/>
</dbReference>
<proteinExistence type="predicted"/>
<dbReference type="SUPFAM" id="SSF53474">
    <property type="entry name" value="alpha/beta-Hydrolases"/>
    <property type="match status" value="1"/>
</dbReference>
<dbReference type="SUPFAM" id="SSF49785">
    <property type="entry name" value="Galactose-binding domain-like"/>
    <property type="match status" value="1"/>
</dbReference>
<evidence type="ECO:0000256" key="2">
    <source>
        <dbReference type="SAM" id="Phobius"/>
    </source>
</evidence>
<dbReference type="InterPro" id="IPR000383">
    <property type="entry name" value="Xaa-Pro-like_dom"/>
</dbReference>
<keyword evidence="5" id="KW-1185">Reference proteome</keyword>
<comment type="caution">
    <text evidence="4">The sequence shown here is derived from an EMBL/GenBank/DDBJ whole genome shotgun (WGS) entry which is preliminary data.</text>
</comment>
<sequence length="709" mass="76564">MTTAARSEESVKRRSTTNSVRFRDKIRRGGTVGVVLALSVLMAAWLGGTPDADGAVSGSDAVRGERWTRMHDGPQRYPGVHIDWDVPIRMSDGVVLKANVYRPVDRTGRVVRTPIPTIVNMTPYTKLIYMMLTSATEIPGLYDPLVNLFNRFNLFDLSGTPFSGIGSQIRMLTGGSGRTISVDPQLVRSGYAQVVVDVRGTGFSQGVWNGAGAREQKDMVEIARWAGRQPWSTKQIGMTGHSYGGVVALQAAQQPDTPIKAVFAGVPGSDVVRDVIAPGGGIAAGFIPTWVASVNTLKWLPDLKSIATGRFDWKWLSDRVSSPITFFDTLLRAFLTFDLRNIPPDVKKVIDPAGPFRKGIAGHLDRIKIPTFVVGGWQDLFVNSQSEVLSRVDVPLSQKKLVMGNWYHSTTGSGLGSAGAPPRMDVLQRAWFDRWLKGKRNGIDKYSPATLFQQGGAWTSASNFPRPGMTYQRQYLTGQRSGTTTGVVAYDGSLSPRPPRHGTAAVVSPGLSTVCSADAAQGTGGQMGVVDFCAKDARISEVAAATFTSAPVAGPTLISGQIAVHLNTKLDTTDGYWAVTLNDVAPNGQSTVVTTGQLTASLRKIDESLSSRSPSGDYSKPVPYLSLGDRAPVVPGRRTVVDIAFNPTDLVLQQGHRLRIDVFAANFPKGLMIPVLMLESQLRPQTILIDPRHPSYVNLPVSRPMPTAR</sequence>
<keyword evidence="1" id="KW-0378">Hydrolase</keyword>
<keyword evidence="2" id="KW-0812">Transmembrane</keyword>
<evidence type="ECO:0000313" key="5">
    <source>
        <dbReference type="Proteomes" id="UP000444980"/>
    </source>
</evidence>
<organism evidence="4 5">
    <name type="scientific">Gordonia crocea</name>
    <dbReference type="NCBI Taxonomy" id="589162"/>
    <lineage>
        <taxon>Bacteria</taxon>
        <taxon>Bacillati</taxon>
        <taxon>Actinomycetota</taxon>
        <taxon>Actinomycetes</taxon>
        <taxon>Mycobacteriales</taxon>
        <taxon>Gordoniaceae</taxon>
        <taxon>Gordonia</taxon>
    </lineage>
</organism>
<keyword evidence="2" id="KW-1133">Transmembrane helix</keyword>
<keyword evidence="2" id="KW-0472">Membrane</keyword>
<dbReference type="SMART" id="SM00939">
    <property type="entry name" value="PepX_C"/>
    <property type="match status" value="1"/>
</dbReference>
<dbReference type="Proteomes" id="UP000444980">
    <property type="component" value="Unassembled WGS sequence"/>
</dbReference>
<dbReference type="Gene3D" id="3.40.50.1820">
    <property type="entry name" value="alpha/beta hydrolase"/>
    <property type="match status" value="1"/>
</dbReference>
<feature type="domain" description="Xaa-Pro dipeptidyl-peptidase C-terminal" evidence="3">
    <location>
        <begin position="429"/>
        <end position="698"/>
    </location>
</feature>
<dbReference type="InterPro" id="IPR008979">
    <property type="entry name" value="Galactose-bd-like_sf"/>
</dbReference>
<dbReference type="InterPro" id="IPR005674">
    <property type="entry name" value="CocE/Ser_esterase"/>
</dbReference>
<feature type="transmembrane region" description="Helical" evidence="2">
    <location>
        <begin position="29"/>
        <end position="47"/>
    </location>
</feature>
<dbReference type="AlphaFoldDB" id="A0A7I9UZX8"/>
<dbReference type="Pfam" id="PF02129">
    <property type="entry name" value="Peptidase_S15"/>
    <property type="match status" value="1"/>
</dbReference>
<dbReference type="NCBIfam" id="TIGR00976">
    <property type="entry name" value="CocE_NonD"/>
    <property type="match status" value="1"/>
</dbReference>